<dbReference type="InterPro" id="IPR050314">
    <property type="entry name" value="Glycosyl_Hydrlase_18"/>
</dbReference>
<dbReference type="PANTHER" id="PTHR11177:SF389">
    <property type="entry name" value="CHITINASE"/>
    <property type="match status" value="1"/>
</dbReference>
<proteinExistence type="inferred from homology"/>
<keyword evidence="6" id="KW-1185">Reference proteome</keyword>
<comment type="caution">
    <text evidence="5">The sequence shown here is derived from an EMBL/GenBank/DDBJ whole genome shotgun (WGS) entry which is preliminary data.</text>
</comment>
<dbReference type="PANTHER" id="PTHR11177">
    <property type="entry name" value="CHITINASE"/>
    <property type="match status" value="1"/>
</dbReference>
<dbReference type="Pfam" id="PF00704">
    <property type="entry name" value="Glyco_hydro_18"/>
    <property type="match status" value="1"/>
</dbReference>
<dbReference type="InterPro" id="IPR029070">
    <property type="entry name" value="Chitinase_insertion_sf"/>
</dbReference>
<feature type="domain" description="GH18" evidence="4">
    <location>
        <begin position="55"/>
        <end position="398"/>
    </location>
</feature>
<evidence type="ECO:0000256" key="2">
    <source>
        <dbReference type="ARBA" id="ARBA00012729"/>
    </source>
</evidence>
<evidence type="ECO:0000313" key="6">
    <source>
        <dbReference type="Proteomes" id="UP001391051"/>
    </source>
</evidence>
<gene>
    <name evidence="5" type="ORF">PG986_013934</name>
</gene>
<dbReference type="GeneID" id="92083218"/>
<keyword evidence="5" id="KW-0378">Hydrolase</keyword>
<comment type="similarity">
    <text evidence="1">Belongs to the glycosyl hydrolase 18 family. Chitinase class V subfamily.</text>
</comment>
<organism evidence="5 6">
    <name type="scientific">Apiospora aurea</name>
    <dbReference type="NCBI Taxonomy" id="335848"/>
    <lineage>
        <taxon>Eukaryota</taxon>
        <taxon>Fungi</taxon>
        <taxon>Dikarya</taxon>
        <taxon>Ascomycota</taxon>
        <taxon>Pezizomycotina</taxon>
        <taxon>Sordariomycetes</taxon>
        <taxon>Xylariomycetidae</taxon>
        <taxon>Amphisphaeriales</taxon>
        <taxon>Apiosporaceae</taxon>
        <taxon>Apiospora</taxon>
    </lineage>
</organism>
<dbReference type="EC" id="3.2.1.14" evidence="2"/>
<dbReference type="GO" id="GO:0016787">
    <property type="term" value="F:hydrolase activity"/>
    <property type="evidence" value="ECO:0007669"/>
    <property type="project" value="UniProtKB-KW"/>
</dbReference>
<feature type="chain" id="PRO_5045634210" description="chitinase" evidence="3">
    <location>
        <begin position="24"/>
        <end position="664"/>
    </location>
</feature>
<dbReference type="PROSITE" id="PS51910">
    <property type="entry name" value="GH18_2"/>
    <property type="match status" value="1"/>
</dbReference>
<evidence type="ECO:0000313" key="5">
    <source>
        <dbReference type="EMBL" id="KAK7941547.1"/>
    </source>
</evidence>
<dbReference type="EMBL" id="JAQQWE010000009">
    <property type="protein sequence ID" value="KAK7941547.1"/>
    <property type="molecule type" value="Genomic_DNA"/>
</dbReference>
<keyword evidence="3" id="KW-0732">Signal</keyword>
<dbReference type="RefSeq" id="XP_066694299.1">
    <property type="nucleotide sequence ID" value="XM_066850156.1"/>
</dbReference>
<dbReference type="Gene3D" id="3.10.50.10">
    <property type="match status" value="1"/>
</dbReference>
<sequence>MLSIRLWTVILFLLGNPSILVSASECDASTPCNTGCCGNKEVERPSCSVDSHKIKRVVGYYEAWSNTRACNTMPPLLVPQGVYTHINFAFASIDPETFQVIPAAAGDEALYKTLNSLKFREPQMEVWLSIGRSSFDNANKPTPTTLSDLARSDIIQQNVFFSSLAIFMLTYGFTGVDIDWEYPVAANRNGRPEDFETLPKFLSNLRSSLDDYGYGLSITIPTSFRYLQHFDLAAIEPPVDWFNLQSYDLHGAWGIGDEWNGAHLNGHTNLTEIETALDLVWRNGIDSSKQAGLRLRFRGEPGQCSRQTGILLNSEIAEIIREESLEPVLWKEAAVKTIAWGTDQWVSFDDKDTFKLKGDFAKSQCLGGVMVWALSHDDRMGTNAYGLAEALGNPLRVGKEYYNKPVVEKPQAKYCRWGNCGEECGNGFTHVRRDGNRDEHMFDGTGCPKGSVRTFCCPNNSPVPTCQWSGHRPSGNCKGGCASGQVEVGSTNRACHNGHQAACCDATPSTAPWSKCNWSDCQDDDDTCTPGYPNFVVSSSTGSGGMENCRSGKTRSYCCQGDAAPEAFTNCEWYARTTHTEADHGILCTSSCPLNTIMVAEEHGFDIFTAYSKNVPQTCKIGGRSFCCSGPSVSDPVYYKDHSATDFDNYLQKFLKAYKRHDEL</sequence>
<dbReference type="InterPro" id="IPR011583">
    <property type="entry name" value="Chitinase_II/V-like_cat"/>
</dbReference>
<evidence type="ECO:0000256" key="3">
    <source>
        <dbReference type="SAM" id="SignalP"/>
    </source>
</evidence>
<dbReference type="InterPro" id="IPR017853">
    <property type="entry name" value="GH"/>
</dbReference>
<protein>
    <recommendedName>
        <fullName evidence="2">chitinase</fullName>
        <ecNumber evidence="2">3.2.1.14</ecNumber>
    </recommendedName>
</protein>
<reference evidence="5 6" key="1">
    <citation type="submission" date="2023-01" db="EMBL/GenBank/DDBJ databases">
        <title>Analysis of 21 Apiospora genomes using comparative genomics revels a genus with tremendous synthesis potential of carbohydrate active enzymes and secondary metabolites.</title>
        <authorList>
            <person name="Sorensen T."/>
        </authorList>
    </citation>
    <scope>NUCLEOTIDE SEQUENCE [LARGE SCALE GENOMIC DNA]</scope>
    <source>
        <strain evidence="5 6">CBS 24483</strain>
    </source>
</reference>
<feature type="signal peptide" evidence="3">
    <location>
        <begin position="1"/>
        <end position="23"/>
    </location>
</feature>
<evidence type="ECO:0000256" key="1">
    <source>
        <dbReference type="ARBA" id="ARBA00008682"/>
    </source>
</evidence>
<dbReference type="SMART" id="SM00636">
    <property type="entry name" value="Glyco_18"/>
    <property type="match status" value="1"/>
</dbReference>
<dbReference type="Gene3D" id="3.20.20.80">
    <property type="entry name" value="Glycosidases"/>
    <property type="match status" value="2"/>
</dbReference>
<dbReference type="SUPFAM" id="SSF54556">
    <property type="entry name" value="Chitinase insertion domain"/>
    <property type="match status" value="1"/>
</dbReference>
<dbReference type="Proteomes" id="UP001391051">
    <property type="component" value="Unassembled WGS sequence"/>
</dbReference>
<accession>A0ABR1PWZ1</accession>
<dbReference type="InterPro" id="IPR001223">
    <property type="entry name" value="Glyco_hydro18_cat"/>
</dbReference>
<evidence type="ECO:0000259" key="4">
    <source>
        <dbReference type="PROSITE" id="PS51910"/>
    </source>
</evidence>
<dbReference type="SUPFAM" id="SSF51445">
    <property type="entry name" value="(Trans)glycosidases"/>
    <property type="match status" value="1"/>
</dbReference>
<name>A0ABR1PWZ1_9PEZI</name>